<dbReference type="GO" id="GO:0006897">
    <property type="term" value="P:endocytosis"/>
    <property type="evidence" value="ECO:0007669"/>
    <property type="project" value="TreeGrafter"/>
</dbReference>
<name>G7DYA0_MIXOS</name>
<evidence type="ECO:0000313" key="2">
    <source>
        <dbReference type="EMBL" id="GAA95560.1"/>
    </source>
</evidence>
<gene>
    <name evidence="2" type="primary">Mo02215</name>
    <name evidence="2" type="ORF">E5Q_02215</name>
</gene>
<dbReference type="InParanoid" id="G7DYA0"/>
<feature type="compositionally biased region" description="Low complexity" evidence="1">
    <location>
        <begin position="611"/>
        <end position="637"/>
    </location>
</feature>
<dbReference type="InterPro" id="IPR028245">
    <property type="entry name" value="PIL1/LSP1"/>
</dbReference>
<feature type="region of interest" description="Disordered" evidence="1">
    <location>
        <begin position="323"/>
        <end position="536"/>
    </location>
</feature>
<feature type="compositionally biased region" description="Polar residues" evidence="1">
    <location>
        <begin position="197"/>
        <end position="218"/>
    </location>
</feature>
<feature type="region of interest" description="Disordered" evidence="1">
    <location>
        <begin position="609"/>
        <end position="637"/>
    </location>
</feature>
<organism evidence="2 3">
    <name type="scientific">Mixia osmundae (strain CBS 9802 / IAM 14324 / JCM 22182 / KY 12970)</name>
    <dbReference type="NCBI Taxonomy" id="764103"/>
    <lineage>
        <taxon>Eukaryota</taxon>
        <taxon>Fungi</taxon>
        <taxon>Dikarya</taxon>
        <taxon>Basidiomycota</taxon>
        <taxon>Pucciniomycotina</taxon>
        <taxon>Mixiomycetes</taxon>
        <taxon>Mixiales</taxon>
        <taxon>Mixiaceae</taxon>
        <taxon>Mixia</taxon>
    </lineage>
</organism>
<dbReference type="AlphaFoldDB" id="G7DYA0"/>
<dbReference type="OMA" id="GWAWGEM"/>
<sequence length="817" mass="85706">MVKSAPDSRLLQNLIKCEKAAQDSFKAWTRNAAAASEALSTWAVADSGDSPDLMDVSMRVSTLLGNCAESQATYIHSLDAYRHSLKDVLAREEDIRTILRDREILVSRLIKLGAKRPTSERDAEAHLRKTEDAKVELAACEMALKAEEWALDGVKRRIFRDALGMRMRSLGQLGITLTSNSVSAIEMLDQLDGHNAAQMNSGLNDSQGGESVPTSEQGSDLRDSGPQHHEGSIAPSQSASQVYTRSMPRYAKSDADSIMSNDVPASASRNASKPVPAAHQLRDSVISSQSFIPVQQNVKPALSSYNRPPSIVSTAGVPSQIIAAPRGSGGSELGKRNPITSAFRRRDDSSDEDERPKNVIAHKGGGAYIGKAKPGEDSDAESDVTARGRGLRNGAVPRAPDGQTRPKKGVFGSFASLFRSSSTRQSRSDSPPPRKRGNQAKQWSTRTDNNLGSIKSAPVDVDSSDEEGQPRQLVRVVNQRPAPAAAAPRVVRRASVNGPTGSASAVGPLRSAMAQDATVNRQRPMSDVGAPRQQHAAAAPAVASAVANVGIAPAPAAPKKKKKKAGSVNGVNRTGPSLMSIVEGDTNSEIGKTKPGYADSVVGISRRYGTAASQPASSVAPPVPELPNLTTLTLPSTLMPKTTDQILTASLPSSTSYMLSPAAPAPSSPTQKSLPPPIGSLPTLSPPSQPTTAAATSTATRKNGSTLGQGAAPTASVASGVKRVKSVRMADDVSDSGSPGTRTAGLPATATEPASDGAWQSRIGQEDDSSEDEEGVQGMSAYHKARRAINKSSKQFEAAGREINGQSAEKGKARAYD</sequence>
<feature type="compositionally biased region" description="Basic and acidic residues" evidence="1">
    <location>
        <begin position="219"/>
        <end position="231"/>
    </location>
</feature>
<dbReference type="GO" id="GO:0036286">
    <property type="term" value="C:eisosome filament"/>
    <property type="evidence" value="ECO:0007669"/>
    <property type="project" value="TreeGrafter"/>
</dbReference>
<protein>
    <submittedName>
        <fullName evidence="2">Uncharacterized protein</fullName>
    </submittedName>
</protein>
<dbReference type="Gene3D" id="1.20.1270.60">
    <property type="entry name" value="Arfaptin homology (AH) domain/BAR domain"/>
    <property type="match status" value="1"/>
</dbReference>
<dbReference type="PANTHER" id="PTHR31962:SF1">
    <property type="entry name" value="SPHINGOLIPID LONG CHAIN BASE-RESPONSIVE PROTEIN PIL1"/>
    <property type="match status" value="1"/>
</dbReference>
<feature type="region of interest" description="Disordered" evidence="1">
    <location>
        <begin position="196"/>
        <end position="279"/>
    </location>
</feature>
<dbReference type="HOGENOM" id="CLU_345845_0_0_1"/>
<dbReference type="RefSeq" id="XP_014570066.1">
    <property type="nucleotide sequence ID" value="XM_014714580.1"/>
</dbReference>
<dbReference type="EMBL" id="BABT02000062">
    <property type="protein sequence ID" value="GAA95560.1"/>
    <property type="molecule type" value="Genomic_DNA"/>
</dbReference>
<feature type="compositionally biased region" description="Pro residues" evidence="1">
    <location>
        <begin position="674"/>
        <end position="689"/>
    </location>
</feature>
<feature type="compositionally biased region" description="Low complexity" evidence="1">
    <location>
        <begin position="474"/>
        <end position="496"/>
    </location>
</feature>
<keyword evidence="3" id="KW-1185">Reference proteome</keyword>
<feature type="compositionally biased region" description="Acidic residues" evidence="1">
    <location>
        <begin position="766"/>
        <end position="775"/>
    </location>
</feature>
<comment type="caution">
    <text evidence="2">The sequence shown here is derived from an EMBL/GenBank/DDBJ whole genome shotgun (WGS) entry which is preliminary data.</text>
</comment>
<dbReference type="Pfam" id="PF13805">
    <property type="entry name" value="Pil1"/>
    <property type="match status" value="1"/>
</dbReference>
<feature type="compositionally biased region" description="Low complexity" evidence="1">
    <location>
        <begin position="690"/>
        <end position="700"/>
    </location>
</feature>
<evidence type="ECO:0000256" key="1">
    <source>
        <dbReference type="SAM" id="MobiDB-lite"/>
    </source>
</evidence>
<dbReference type="GO" id="GO:0005886">
    <property type="term" value="C:plasma membrane"/>
    <property type="evidence" value="ECO:0007669"/>
    <property type="project" value="TreeGrafter"/>
</dbReference>
<feature type="compositionally biased region" description="Polar residues" evidence="1">
    <location>
        <begin position="234"/>
        <end position="244"/>
    </location>
</feature>
<dbReference type="Proteomes" id="UP000009131">
    <property type="component" value="Unassembled WGS sequence"/>
</dbReference>
<dbReference type="OrthoDB" id="3358861at2759"/>
<dbReference type="eggNOG" id="ENOG502S5EX">
    <property type="taxonomic scope" value="Eukaryota"/>
</dbReference>
<dbReference type="PANTHER" id="PTHR31962">
    <property type="entry name" value="SPHINGOLIPID LONG CHAIN BASE-RESPONSIVE PROTEIN PIL1"/>
    <property type="match status" value="1"/>
</dbReference>
<feature type="compositionally biased region" description="Polar residues" evidence="1">
    <location>
        <begin position="439"/>
        <end position="453"/>
    </location>
</feature>
<dbReference type="STRING" id="764103.G7DYA0"/>
<dbReference type="GO" id="GO:0070941">
    <property type="term" value="P:eisosome assembly"/>
    <property type="evidence" value="ECO:0007669"/>
    <property type="project" value="TreeGrafter"/>
</dbReference>
<feature type="region of interest" description="Disordered" evidence="1">
    <location>
        <begin position="555"/>
        <end position="597"/>
    </location>
</feature>
<proteinExistence type="predicted"/>
<dbReference type="InterPro" id="IPR027267">
    <property type="entry name" value="AH/BAR_dom_sf"/>
</dbReference>
<feature type="compositionally biased region" description="Low complexity" evidence="1">
    <location>
        <begin position="416"/>
        <end position="429"/>
    </location>
</feature>
<reference evidence="2 3" key="2">
    <citation type="journal article" date="2012" name="Open Biol.">
        <title>Characteristics of nucleosomes and linker DNA regions on the genome of the basidiomycete Mixia osmundae revealed by mono- and dinucleosome mapping.</title>
        <authorList>
            <person name="Nishida H."/>
            <person name="Kondo S."/>
            <person name="Matsumoto T."/>
            <person name="Suzuki Y."/>
            <person name="Yoshikawa H."/>
            <person name="Taylor T.D."/>
            <person name="Sugiyama J."/>
        </authorList>
    </citation>
    <scope>NUCLEOTIDE SEQUENCE [LARGE SCALE GENOMIC DNA]</scope>
    <source>
        <strain evidence="3">CBS 9802 / IAM 14324 / JCM 22182 / KY 12970</strain>
    </source>
</reference>
<dbReference type="GO" id="GO:0008289">
    <property type="term" value="F:lipid binding"/>
    <property type="evidence" value="ECO:0007669"/>
    <property type="project" value="TreeGrafter"/>
</dbReference>
<accession>G7DYA0</accession>
<evidence type="ECO:0000313" key="3">
    <source>
        <dbReference type="Proteomes" id="UP000009131"/>
    </source>
</evidence>
<reference evidence="2 3" key="1">
    <citation type="journal article" date="2011" name="J. Gen. Appl. Microbiol.">
        <title>Draft genome sequencing of the enigmatic basidiomycete Mixia osmundae.</title>
        <authorList>
            <person name="Nishida H."/>
            <person name="Nagatsuka Y."/>
            <person name="Sugiyama J."/>
        </authorList>
    </citation>
    <scope>NUCLEOTIDE SEQUENCE [LARGE SCALE GENOMIC DNA]</scope>
    <source>
        <strain evidence="3">CBS 9802 / IAM 14324 / JCM 22182 / KY 12970</strain>
    </source>
</reference>
<feature type="region of interest" description="Disordered" evidence="1">
    <location>
        <begin position="655"/>
        <end position="817"/>
    </location>
</feature>